<comment type="similarity">
    <text evidence="1">Belongs to the methyltransferase superfamily.</text>
</comment>
<keyword evidence="2 5" id="KW-0489">Methyltransferase</keyword>
<dbReference type="InterPro" id="IPR051052">
    <property type="entry name" value="Diverse_substrate_MTase"/>
</dbReference>
<dbReference type="PANTHER" id="PTHR44942:SF4">
    <property type="entry name" value="METHYLTRANSFERASE TYPE 11 DOMAIN-CONTAINING PROTEIN"/>
    <property type="match status" value="1"/>
</dbReference>
<keyword evidence="3 5" id="KW-0808">Transferase</keyword>
<dbReference type="InterPro" id="IPR029063">
    <property type="entry name" value="SAM-dependent_MTases_sf"/>
</dbReference>
<evidence type="ECO:0000256" key="3">
    <source>
        <dbReference type="ARBA" id="ARBA00022679"/>
    </source>
</evidence>
<evidence type="ECO:0000313" key="6">
    <source>
        <dbReference type="Proteomes" id="UP000184516"/>
    </source>
</evidence>
<name>A0A1M5IQM3_9FLAO</name>
<feature type="domain" description="Methyltransferase type 11" evidence="4">
    <location>
        <begin position="39"/>
        <end position="132"/>
    </location>
</feature>
<dbReference type="SUPFAM" id="SSF53335">
    <property type="entry name" value="S-adenosyl-L-methionine-dependent methyltransferases"/>
    <property type="match status" value="1"/>
</dbReference>
<protein>
    <submittedName>
        <fullName evidence="5">Methyltransferase domain-containing protein</fullName>
    </submittedName>
</protein>
<evidence type="ECO:0000259" key="4">
    <source>
        <dbReference type="Pfam" id="PF08241"/>
    </source>
</evidence>
<dbReference type="GO" id="GO:0032259">
    <property type="term" value="P:methylation"/>
    <property type="evidence" value="ECO:0007669"/>
    <property type="project" value="UniProtKB-KW"/>
</dbReference>
<accession>A0A1M5IQM3</accession>
<dbReference type="EMBL" id="FQWB01000003">
    <property type="protein sequence ID" value="SHG30270.1"/>
    <property type="molecule type" value="Genomic_DNA"/>
</dbReference>
<proteinExistence type="inferred from homology"/>
<evidence type="ECO:0000256" key="1">
    <source>
        <dbReference type="ARBA" id="ARBA00008361"/>
    </source>
</evidence>
<dbReference type="PANTHER" id="PTHR44942">
    <property type="entry name" value="METHYLTRANSF_11 DOMAIN-CONTAINING PROTEIN"/>
    <property type="match status" value="1"/>
</dbReference>
<dbReference type="AlphaFoldDB" id="A0A1M5IQM3"/>
<dbReference type="Gene3D" id="3.40.50.150">
    <property type="entry name" value="Vaccinia Virus protein VP39"/>
    <property type="match status" value="1"/>
</dbReference>
<dbReference type="Pfam" id="PF08241">
    <property type="entry name" value="Methyltransf_11"/>
    <property type="match status" value="1"/>
</dbReference>
<sequence>MTKKSTGERLEFYDYSDVTIEHLHRYAVANDFVENKVVLDIASGEGYGSSILAKRALQVIGVDIDVESVKDANEKYNKNNLKFIVGNADNIPIESNSIDIVVSFETIEHHDKHDEMLLEIKRVLKKDGLLIMSSPDKEFYSDKIGQNNIYHIKELYFEEFKTLINNYFRQTSYYFQKSYNFNSFISNVTTYKEVEIFSGDNLNIFKNEIEPFYNIVIASDAEIFELKTSIFNGSKIKDLQMKQIIKRIHGTLTFKIGKFIYCPFFYLKSNKVIKWLKN</sequence>
<gene>
    <name evidence="5" type="ORF">SAMN05443549_103188</name>
</gene>
<keyword evidence="6" id="KW-1185">Reference proteome</keyword>
<reference evidence="6" key="1">
    <citation type="submission" date="2016-11" db="EMBL/GenBank/DDBJ databases">
        <authorList>
            <person name="Varghese N."/>
            <person name="Submissions S."/>
        </authorList>
    </citation>
    <scope>NUCLEOTIDE SEQUENCE [LARGE SCALE GENOMIC DNA]</scope>
    <source>
        <strain evidence="6">DSM 19978</strain>
    </source>
</reference>
<organism evidence="5 6">
    <name type="scientific">Flavobacterium fluvii</name>
    <dbReference type="NCBI Taxonomy" id="468056"/>
    <lineage>
        <taxon>Bacteria</taxon>
        <taxon>Pseudomonadati</taxon>
        <taxon>Bacteroidota</taxon>
        <taxon>Flavobacteriia</taxon>
        <taxon>Flavobacteriales</taxon>
        <taxon>Flavobacteriaceae</taxon>
        <taxon>Flavobacterium</taxon>
    </lineage>
</organism>
<dbReference type="OrthoDB" id="3896938at2"/>
<evidence type="ECO:0000256" key="2">
    <source>
        <dbReference type="ARBA" id="ARBA00022603"/>
    </source>
</evidence>
<dbReference type="RefSeq" id="WP_073369850.1">
    <property type="nucleotide sequence ID" value="NZ_FQWB01000003.1"/>
</dbReference>
<evidence type="ECO:0000313" key="5">
    <source>
        <dbReference type="EMBL" id="SHG30270.1"/>
    </source>
</evidence>
<dbReference type="STRING" id="468056.SAMN05443549_103188"/>
<dbReference type="Proteomes" id="UP000184516">
    <property type="component" value="Unassembled WGS sequence"/>
</dbReference>
<dbReference type="CDD" id="cd02440">
    <property type="entry name" value="AdoMet_MTases"/>
    <property type="match status" value="1"/>
</dbReference>
<dbReference type="InterPro" id="IPR013216">
    <property type="entry name" value="Methyltransf_11"/>
</dbReference>
<dbReference type="GO" id="GO:0008757">
    <property type="term" value="F:S-adenosylmethionine-dependent methyltransferase activity"/>
    <property type="evidence" value="ECO:0007669"/>
    <property type="project" value="InterPro"/>
</dbReference>